<reference evidence="1 2" key="1">
    <citation type="submission" date="2018-08" db="EMBL/GenBank/DDBJ databases">
        <title>Meiothermus granaticius genome AF-68 sequencing project.</title>
        <authorList>
            <person name="Da Costa M.S."/>
            <person name="Albuquerque L."/>
            <person name="Raposo P."/>
            <person name="Froufe H.J.C."/>
            <person name="Barroso C.S."/>
            <person name="Egas C."/>
        </authorList>
    </citation>
    <scope>NUCLEOTIDE SEQUENCE [LARGE SCALE GENOMIC DNA]</scope>
    <source>
        <strain evidence="1 2">AF-68</strain>
    </source>
</reference>
<gene>
    <name evidence="1" type="ORF">Mgrana_00059</name>
</gene>
<protein>
    <submittedName>
        <fullName evidence="1">Uncharacterized protein</fullName>
    </submittedName>
</protein>
<sequence>MTIEIALGELEQIMEACRLLGWRQCRTYFRSKTKTRPRRRIRSVREAMRHYERANGVYRP</sequence>
<dbReference type="Proteomes" id="UP000266178">
    <property type="component" value="Unassembled WGS sequence"/>
</dbReference>
<dbReference type="AlphaFoldDB" id="A0A399FCL4"/>
<comment type="caution">
    <text evidence="1">The sequence shown here is derived from an EMBL/GenBank/DDBJ whole genome shotgun (WGS) entry which is preliminary data.</text>
</comment>
<evidence type="ECO:0000313" key="1">
    <source>
        <dbReference type="EMBL" id="RIH93973.1"/>
    </source>
</evidence>
<organism evidence="1 2">
    <name type="scientific">Meiothermus granaticius NBRC 107808</name>
    <dbReference type="NCBI Taxonomy" id="1227551"/>
    <lineage>
        <taxon>Bacteria</taxon>
        <taxon>Thermotogati</taxon>
        <taxon>Deinococcota</taxon>
        <taxon>Deinococci</taxon>
        <taxon>Thermales</taxon>
        <taxon>Thermaceae</taxon>
        <taxon>Meiothermus</taxon>
    </lineage>
</organism>
<accession>A0A399FCL4</accession>
<name>A0A399FCL4_9DEIN</name>
<evidence type="ECO:0000313" key="2">
    <source>
        <dbReference type="Proteomes" id="UP000266178"/>
    </source>
</evidence>
<dbReference type="EMBL" id="QWLB01000001">
    <property type="protein sequence ID" value="RIH93973.1"/>
    <property type="molecule type" value="Genomic_DNA"/>
</dbReference>
<proteinExistence type="predicted"/>
<dbReference type="RefSeq" id="WP_119355602.1">
    <property type="nucleotide sequence ID" value="NZ_BJXM01000022.1"/>
</dbReference>
<keyword evidence="2" id="KW-1185">Reference proteome</keyword>